<organism evidence="6 7">
    <name type="scientific">Mesorhabditis belari</name>
    <dbReference type="NCBI Taxonomy" id="2138241"/>
    <lineage>
        <taxon>Eukaryota</taxon>
        <taxon>Metazoa</taxon>
        <taxon>Ecdysozoa</taxon>
        <taxon>Nematoda</taxon>
        <taxon>Chromadorea</taxon>
        <taxon>Rhabditida</taxon>
        <taxon>Rhabditina</taxon>
        <taxon>Rhabditomorpha</taxon>
        <taxon>Rhabditoidea</taxon>
        <taxon>Rhabditidae</taxon>
        <taxon>Mesorhabditinae</taxon>
        <taxon>Mesorhabditis</taxon>
    </lineage>
</organism>
<dbReference type="InterPro" id="IPR028002">
    <property type="entry name" value="Myb_DNA-bind_5"/>
</dbReference>
<feature type="region of interest" description="Disordered" evidence="4">
    <location>
        <begin position="41"/>
        <end position="67"/>
    </location>
</feature>
<evidence type="ECO:0000313" key="6">
    <source>
        <dbReference type="Proteomes" id="UP000887575"/>
    </source>
</evidence>
<evidence type="ECO:0000256" key="2">
    <source>
        <dbReference type="ARBA" id="ARBA00016807"/>
    </source>
</evidence>
<comment type="subunit">
    <text evidence="1">Self-associates forming complexes of several hundred monomers.</text>
</comment>
<evidence type="ECO:0000256" key="4">
    <source>
        <dbReference type="SAM" id="MobiDB-lite"/>
    </source>
</evidence>
<dbReference type="Proteomes" id="UP000887575">
    <property type="component" value="Unassembled WGS sequence"/>
</dbReference>
<feature type="compositionally biased region" description="Low complexity" evidence="4">
    <location>
        <begin position="157"/>
        <end position="171"/>
    </location>
</feature>
<comment type="function">
    <text evidence="3">Involved in transvection phenomena (= synapsis-dependent gene expression), where the synaptic pairing of chromosomes carrying genes with which zeste interacts influences the expression of these genes. Zeste binds to DNA and stimulates transcription from a nearby promoter.</text>
</comment>
<feature type="region of interest" description="Disordered" evidence="4">
    <location>
        <begin position="436"/>
        <end position="462"/>
    </location>
</feature>
<keyword evidence="6" id="KW-1185">Reference proteome</keyword>
<name>A0AAF3J7D7_9BILA</name>
<sequence length="526" mass="57030">MTRRVREKAKDRAERIAGLSAARSLGERDAASKTGLLERRIFASSTPSTNTQQQSIDQQAERDRQVFPVDTQRDGAARGGEPGETPTHQVNRWMSSSLSQRELLLLPQTAQTGMLLTMLQGNAASAIGGGEINLMGGIVPQQGIPPSSLQSQPPAHVLSQPTVPVPSPTRVTSTHMPSALCEKLIQLCNQYHVIISDNGNSMDCRMKRRNLWVEISKQLNSEFNVDFTADQYKKKYQNLKTALKTKMQNLSGQPGSSSSGRQMSPDSRRDSQSSSTSQTQPVTPIEIKQEMPITSPSSPAPQQQQTITSLAGLINFPSSSPVRPTPQVPTTPLATLFDKNNFLALAIHAAQIANQQNVSGISPHISAEHLSLPAGMNVHNLLDIVTHQPQLDRPPSVEVTSGVSFGPLSVLRPISTGLIEREINQETAVMSAEHPGSAVGSASVSDHAAPLSSLPHISPQQDEDPARMFCLSLADPLRRIRDLNPMLYVQLKKQISTIVLDAEMDMVKGADSPGTRTPTDSDIRME</sequence>
<feature type="compositionally biased region" description="Low complexity" evidence="4">
    <location>
        <begin position="251"/>
        <end position="265"/>
    </location>
</feature>
<reference evidence="7" key="1">
    <citation type="submission" date="2024-02" db="UniProtKB">
        <authorList>
            <consortium name="WormBaseParasite"/>
        </authorList>
    </citation>
    <scope>IDENTIFICATION</scope>
</reference>
<evidence type="ECO:0000259" key="5">
    <source>
        <dbReference type="Pfam" id="PF13873"/>
    </source>
</evidence>
<dbReference type="AlphaFoldDB" id="A0AAF3J7D7"/>
<evidence type="ECO:0000313" key="7">
    <source>
        <dbReference type="WBParaSite" id="MBELARI_LOCUS20831"/>
    </source>
</evidence>
<feature type="domain" description="Myb/SANT-like DNA-binding" evidence="5">
    <location>
        <begin position="183"/>
        <end position="248"/>
    </location>
</feature>
<accession>A0AAF3J7D7</accession>
<evidence type="ECO:0000256" key="3">
    <source>
        <dbReference type="ARBA" id="ARBA00025466"/>
    </source>
</evidence>
<feature type="region of interest" description="Disordered" evidence="4">
    <location>
        <begin position="247"/>
        <end position="285"/>
    </location>
</feature>
<feature type="compositionally biased region" description="Low complexity" evidence="4">
    <location>
        <begin position="44"/>
        <end position="55"/>
    </location>
</feature>
<dbReference type="WBParaSite" id="MBELARI_LOCUS20831">
    <property type="protein sequence ID" value="MBELARI_LOCUS20831"/>
    <property type="gene ID" value="MBELARI_LOCUS20831"/>
</dbReference>
<evidence type="ECO:0000256" key="1">
    <source>
        <dbReference type="ARBA" id="ARBA00011764"/>
    </source>
</evidence>
<feature type="compositionally biased region" description="Low complexity" evidence="4">
    <location>
        <begin position="272"/>
        <end position="281"/>
    </location>
</feature>
<feature type="region of interest" description="Disordered" evidence="4">
    <location>
        <begin position="147"/>
        <end position="171"/>
    </location>
</feature>
<protein>
    <recommendedName>
        <fullName evidence="2">Regulatory protein zeste</fullName>
    </recommendedName>
</protein>
<proteinExistence type="predicted"/>
<dbReference type="Pfam" id="PF13873">
    <property type="entry name" value="Myb_DNA-bind_5"/>
    <property type="match status" value="1"/>
</dbReference>